<gene>
    <name evidence="1" type="ORF">BMW23_0809</name>
</gene>
<evidence type="ECO:0000313" key="2">
    <source>
        <dbReference type="Proteomes" id="UP000240325"/>
    </source>
</evidence>
<accession>A0A2H4UVJ8</accession>
<protein>
    <submittedName>
        <fullName evidence="1">Uncharacterized protein</fullName>
    </submittedName>
</protein>
<reference evidence="1" key="1">
    <citation type="journal article" date="2017" name="Elife">
        <title>The kinetoplastid-infecting Bodo saltans virus (BsV), a window into the most abundant giant viruses in the sea.</title>
        <authorList>
            <person name="Deeg C.M."/>
            <person name="Chow C.-E.T."/>
            <person name="Suttle C.A."/>
        </authorList>
    </citation>
    <scope>NUCLEOTIDE SEQUENCE</scope>
    <source>
        <strain evidence="1">NG1</strain>
    </source>
</reference>
<name>A0A2H4UVJ8_9VIRU</name>
<evidence type="ECO:0000313" key="1">
    <source>
        <dbReference type="EMBL" id="ATZ80855.1"/>
    </source>
</evidence>
<dbReference type="Proteomes" id="UP000240325">
    <property type="component" value="Segment"/>
</dbReference>
<sequence>MYKKTRFTNLLTKYAENIIYSGTWKKEIDVDGKKIIVTYSFPSWRTDLDYYITSKDVKNAGDHFENRIKYFIMETNNKKITEKDLFHEIENKFETDIFNFDSITIIDK</sequence>
<dbReference type="EMBL" id="MF782455">
    <property type="protein sequence ID" value="ATZ80855.1"/>
    <property type="molecule type" value="Genomic_DNA"/>
</dbReference>
<proteinExistence type="predicted"/>
<keyword evidence="2" id="KW-1185">Reference proteome</keyword>
<organism evidence="1">
    <name type="scientific">Bodo saltans virus</name>
    <dbReference type="NCBI Taxonomy" id="2024608"/>
    <lineage>
        <taxon>Viruses</taxon>
        <taxon>Varidnaviria</taxon>
        <taxon>Bamfordvirae</taxon>
        <taxon>Nucleocytoviricota</taxon>
        <taxon>Megaviricetes</taxon>
        <taxon>Imitervirales</taxon>
        <taxon>Mimiviridae</taxon>
        <taxon>Klosneuvirinae</taxon>
        <taxon>Theiavirus</taxon>
        <taxon>Theiavirus salishense</taxon>
    </lineage>
</organism>